<dbReference type="OrthoDB" id="69641at2759"/>
<gene>
    <name evidence="4" type="ORF">ZYGR_0I03840</name>
</gene>
<dbReference type="Gene3D" id="3.30.230.30">
    <property type="entry name" value="Impact, N-terminal domain"/>
    <property type="match status" value="1"/>
</dbReference>
<dbReference type="Proteomes" id="UP000187013">
    <property type="component" value="Unassembled WGS sequence"/>
</dbReference>
<dbReference type="eggNOG" id="KOG3299">
    <property type="taxonomic scope" value="Eukaryota"/>
</dbReference>
<evidence type="ECO:0000313" key="4">
    <source>
        <dbReference type="EMBL" id="GAV48087.1"/>
    </source>
</evidence>
<dbReference type="InterPro" id="IPR020568">
    <property type="entry name" value="Ribosomal_Su5_D2-typ_SF"/>
</dbReference>
<feature type="domain" description="Impact N-terminal" evidence="3">
    <location>
        <begin position="27"/>
        <end position="165"/>
    </location>
</feature>
<evidence type="ECO:0000259" key="3">
    <source>
        <dbReference type="Pfam" id="PF01205"/>
    </source>
</evidence>
<evidence type="ECO:0000313" key="5">
    <source>
        <dbReference type="Proteomes" id="UP000187013"/>
    </source>
</evidence>
<feature type="compositionally biased region" description="Polar residues" evidence="2">
    <location>
        <begin position="102"/>
        <end position="112"/>
    </location>
</feature>
<dbReference type="PROSITE" id="PS00910">
    <property type="entry name" value="UPF0029"/>
    <property type="match status" value="1"/>
</dbReference>
<dbReference type="InterPro" id="IPR036956">
    <property type="entry name" value="Impact_N_sf"/>
</dbReference>
<dbReference type="InterPro" id="IPR023582">
    <property type="entry name" value="Impact"/>
</dbReference>
<accession>A0A1Q2ZXA1</accession>
<dbReference type="SUPFAM" id="SSF54211">
    <property type="entry name" value="Ribosomal protein S5 domain 2-like"/>
    <property type="match status" value="1"/>
</dbReference>
<feature type="region of interest" description="Disordered" evidence="2">
    <location>
        <begin position="75"/>
        <end position="116"/>
    </location>
</feature>
<dbReference type="GO" id="GO:0140469">
    <property type="term" value="P:GCN2-mediated signaling"/>
    <property type="evidence" value="ECO:0007669"/>
    <property type="project" value="TreeGrafter"/>
</dbReference>
<dbReference type="EMBL" id="BDGX01000009">
    <property type="protein sequence ID" value="GAV48087.1"/>
    <property type="molecule type" value="Genomic_DNA"/>
</dbReference>
<dbReference type="Pfam" id="PF01205">
    <property type="entry name" value="Impact_N"/>
    <property type="match status" value="1"/>
</dbReference>
<dbReference type="InterPro" id="IPR001498">
    <property type="entry name" value="Impact_N"/>
</dbReference>
<protein>
    <recommendedName>
        <fullName evidence="3">Impact N-terminal domain-containing protein</fullName>
    </recommendedName>
</protein>
<comment type="similarity">
    <text evidence="1">Belongs to the IMPACT family.</text>
</comment>
<dbReference type="InterPro" id="IPR020569">
    <property type="entry name" value="UPF0029_Impact_CS"/>
</dbReference>
<dbReference type="GO" id="GO:0005737">
    <property type="term" value="C:cytoplasm"/>
    <property type="evidence" value="ECO:0007669"/>
    <property type="project" value="TreeGrafter"/>
</dbReference>
<dbReference type="GO" id="GO:0006446">
    <property type="term" value="P:regulation of translational initiation"/>
    <property type="evidence" value="ECO:0007669"/>
    <property type="project" value="TreeGrafter"/>
</dbReference>
<proteinExistence type="inferred from homology"/>
<dbReference type="AlphaFoldDB" id="A0A1Q2ZXA1"/>
<dbReference type="PANTHER" id="PTHR16301">
    <property type="entry name" value="IMPACT-RELATED"/>
    <property type="match status" value="1"/>
</dbReference>
<evidence type="ECO:0000256" key="2">
    <source>
        <dbReference type="SAM" id="MobiDB-lite"/>
    </source>
</evidence>
<organism evidence="4 5">
    <name type="scientific">Zygosaccharomyces rouxii</name>
    <dbReference type="NCBI Taxonomy" id="4956"/>
    <lineage>
        <taxon>Eukaryota</taxon>
        <taxon>Fungi</taxon>
        <taxon>Dikarya</taxon>
        <taxon>Ascomycota</taxon>
        <taxon>Saccharomycotina</taxon>
        <taxon>Saccharomycetes</taxon>
        <taxon>Saccharomycetales</taxon>
        <taxon>Saccharomycetaceae</taxon>
        <taxon>Zygosaccharomyces</taxon>
    </lineage>
</organism>
<dbReference type="OMA" id="SHPHMYA"/>
<comment type="caution">
    <text evidence="4">The sequence shown here is derived from an EMBL/GenBank/DDBJ whole genome shotgun (WGS) entry which is preliminary data.</text>
</comment>
<reference evidence="4 5" key="1">
    <citation type="submission" date="2016-08" db="EMBL/GenBank/DDBJ databases">
        <title>Draft genome sequence of allopolyploid Zygosaccharomyces rouxii.</title>
        <authorList>
            <person name="Watanabe J."/>
            <person name="Uehara K."/>
            <person name="Mogi Y."/>
            <person name="Tsukioka Y."/>
        </authorList>
    </citation>
    <scope>NUCLEOTIDE SEQUENCE [LARGE SCALE GENOMIC DNA]</scope>
    <source>
        <strain evidence="4 5">NBRC 110957</strain>
    </source>
</reference>
<name>A0A1Q2ZXA1_ZYGRO</name>
<dbReference type="PANTHER" id="PTHR16301:SF17">
    <property type="entry name" value="IMPACT FAMILY MEMBER YDL177C"/>
    <property type="match status" value="1"/>
</dbReference>
<evidence type="ECO:0000256" key="1">
    <source>
        <dbReference type="ARBA" id="ARBA00007665"/>
    </source>
</evidence>
<sequence>MIPVGRIRCLYSTMVKSWVESEILVDRKSKFQARCCTMKNSDEVPLLLQDLVDGNKSIAKASHPHMYAWRTGEAVASVDSDKTKGSGKKSKKNKDISSNSSQPSWKNVQQGCQDGGESGAGQRLLTLLERAQVFNVLVVVTRWYGGTPLGSARFRHITSTASECLKKSGFL</sequence>